<dbReference type="Pfam" id="PF00651">
    <property type="entry name" value="BTB"/>
    <property type="match status" value="1"/>
</dbReference>
<sequence>MKIRGTYLDANLSSGKRLYSFWTSDHHIPEDHEYKFIGEQTDGKSNTDVHEVMFNTCIMTKVPQGLTKTFPNLKMLIIYNSKLKKICKNDLVEYKNLENFTCSGNEIEYLPGDLFEDFNNLRIIDFSKNKLTVIHPNLLNGTILLYTVNFRGNPNFDKCFSIYPVTDKNASLEEIRLDLHKKYCSRPNQQFEANNQNKNQARLSLTDDIKNFLADETTKDFKININDREFPVHKFLLSARSPTLAELLKNNPEVENLNLVDISVETFEIIHKFLYTDGLPGDYGTNFLHLFAAAGKLKIQELKNYAANKLIDQINQDNVIDILNVSKNYEHEELRTKAFKVVKKKYPKVEFKDEWAADPEKLIKIIEIIKQREEADRKLEEEFKKLGT</sequence>
<dbReference type="CDD" id="cd18186">
    <property type="entry name" value="BTB_POZ_ZBTB_KLHL-like"/>
    <property type="match status" value="1"/>
</dbReference>
<dbReference type="Gene3D" id="3.80.10.10">
    <property type="entry name" value="Ribonuclease Inhibitor"/>
    <property type="match status" value="1"/>
</dbReference>
<evidence type="ECO:0000259" key="1">
    <source>
        <dbReference type="SMART" id="SM00225"/>
    </source>
</evidence>
<dbReference type="SUPFAM" id="SSF52058">
    <property type="entry name" value="L domain-like"/>
    <property type="match status" value="1"/>
</dbReference>
<dbReference type="SUPFAM" id="SSF54695">
    <property type="entry name" value="POZ domain"/>
    <property type="match status" value="1"/>
</dbReference>
<dbReference type="PANTHER" id="PTHR24413">
    <property type="entry name" value="SPECKLE-TYPE POZ PROTEIN"/>
    <property type="match status" value="1"/>
</dbReference>
<proteinExistence type="predicted"/>
<reference evidence="2" key="2">
    <citation type="submission" date="2022-10" db="EMBL/GenBank/DDBJ databases">
        <authorList>
            <consortium name="ENA_rothamsted_submissions"/>
            <consortium name="culmorum"/>
            <person name="King R."/>
        </authorList>
    </citation>
    <scope>NUCLEOTIDE SEQUENCE</scope>
</reference>
<organism evidence="2 3">
    <name type="scientific">Chironomus riparius</name>
    <dbReference type="NCBI Taxonomy" id="315576"/>
    <lineage>
        <taxon>Eukaryota</taxon>
        <taxon>Metazoa</taxon>
        <taxon>Ecdysozoa</taxon>
        <taxon>Arthropoda</taxon>
        <taxon>Hexapoda</taxon>
        <taxon>Insecta</taxon>
        <taxon>Pterygota</taxon>
        <taxon>Neoptera</taxon>
        <taxon>Endopterygota</taxon>
        <taxon>Diptera</taxon>
        <taxon>Nematocera</taxon>
        <taxon>Chironomoidea</taxon>
        <taxon>Chironomidae</taxon>
        <taxon>Chironominae</taxon>
        <taxon>Chironomus</taxon>
    </lineage>
</organism>
<dbReference type="InterPro" id="IPR032675">
    <property type="entry name" value="LRR_dom_sf"/>
</dbReference>
<reference evidence="2" key="1">
    <citation type="submission" date="2022-01" db="EMBL/GenBank/DDBJ databases">
        <authorList>
            <person name="King R."/>
        </authorList>
    </citation>
    <scope>NUCLEOTIDE SEQUENCE</scope>
</reference>
<dbReference type="InterPro" id="IPR011333">
    <property type="entry name" value="SKP1/BTB/POZ_sf"/>
</dbReference>
<gene>
    <name evidence="2" type="ORF">CHIRRI_LOCUS13946</name>
</gene>
<dbReference type="Gene3D" id="3.30.710.10">
    <property type="entry name" value="Potassium Channel Kv1.1, Chain A"/>
    <property type="match status" value="1"/>
</dbReference>
<dbReference type="Proteomes" id="UP001153620">
    <property type="component" value="Chromosome 4"/>
</dbReference>
<dbReference type="AlphaFoldDB" id="A0A9P0JB28"/>
<dbReference type="EMBL" id="OU895880">
    <property type="protein sequence ID" value="CAH1734652.1"/>
    <property type="molecule type" value="Genomic_DNA"/>
</dbReference>
<evidence type="ECO:0000313" key="3">
    <source>
        <dbReference type="Proteomes" id="UP001153620"/>
    </source>
</evidence>
<dbReference type="InterPro" id="IPR000210">
    <property type="entry name" value="BTB/POZ_dom"/>
</dbReference>
<protein>
    <recommendedName>
        <fullName evidence="1">BTB domain-containing protein</fullName>
    </recommendedName>
</protein>
<feature type="domain" description="BTB" evidence="1">
    <location>
        <begin position="219"/>
        <end position="314"/>
    </location>
</feature>
<dbReference type="SMART" id="SM00225">
    <property type="entry name" value="BTB"/>
    <property type="match status" value="1"/>
</dbReference>
<name>A0A9P0JB28_9DIPT</name>
<keyword evidence="3" id="KW-1185">Reference proteome</keyword>
<dbReference type="OrthoDB" id="10250284at2759"/>
<accession>A0A9P0JB28</accession>
<evidence type="ECO:0000313" key="2">
    <source>
        <dbReference type="EMBL" id="CAH1734652.1"/>
    </source>
</evidence>